<keyword evidence="1" id="KW-0732">Signal</keyword>
<reference evidence="2" key="1">
    <citation type="journal article" date="2020" name="Int. J. Syst. Evol. Microbiol.">
        <title>Aquipluma nitroreducens gen. nov. sp. nov., a novel facultatively anaerobic bacterium isolated from a freshwater lake.</title>
        <authorList>
            <person name="Watanabe M."/>
            <person name="Kojima H."/>
            <person name="Fukui M."/>
        </authorList>
    </citation>
    <scope>NUCLEOTIDE SEQUENCE</scope>
    <source>
        <strain evidence="2">MeG22</strain>
    </source>
</reference>
<gene>
    <name evidence="2" type="ORF">AQPE_2868</name>
</gene>
<keyword evidence="3" id="KW-1185">Reference proteome</keyword>
<feature type="chain" id="PRO_5024343973" description="PKD domain-containing protein" evidence="1">
    <location>
        <begin position="25"/>
        <end position="227"/>
    </location>
</feature>
<evidence type="ECO:0000256" key="1">
    <source>
        <dbReference type="SAM" id="SignalP"/>
    </source>
</evidence>
<feature type="signal peptide" evidence="1">
    <location>
        <begin position="1"/>
        <end position="24"/>
    </location>
</feature>
<organism evidence="2 3">
    <name type="scientific">Aquipluma nitroreducens</name>
    <dbReference type="NCBI Taxonomy" id="2010828"/>
    <lineage>
        <taxon>Bacteria</taxon>
        <taxon>Pseudomonadati</taxon>
        <taxon>Bacteroidota</taxon>
        <taxon>Bacteroidia</taxon>
        <taxon>Marinilabiliales</taxon>
        <taxon>Prolixibacteraceae</taxon>
        <taxon>Aquipluma</taxon>
    </lineage>
</organism>
<dbReference type="SUPFAM" id="SSF49503">
    <property type="entry name" value="Cupredoxins"/>
    <property type="match status" value="1"/>
</dbReference>
<dbReference type="EMBL" id="AP018694">
    <property type="protein sequence ID" value="BBE18704.1"/>
    <property type="molecule type" value="Genomic_DNA"/>
</dbReference>
<proteinExistence type="predicted"/>
<dbReference type="AlphaFoldDB" id="A0A5K7SBM2"/>
<accession>A0A5K7SBM2</accession>
<evidence type="ECO:0008006" key="4">
    <source>
        <dbReference type="Google" id="ProtNLM"/>
    </source>
</evidence>
<protein>
    <recommendedName>
        <fullName evidence="4">PKD domain-containing protein</fullName>
    </recommendedName>
</protein>
<evidence type="ECO:0000313" key="2">
    <source>
        <dbReference type="EMBL" id="BBE18704.1"/>
    </source>
</evidence>
<dbReference type="KEGG" id="anf:AQPE_2868"/>
<sequence>MYIARYPALAVLLLMLLAWTPVLAQTVVYQGQTTPLSVVDQNVGDTYSWELYDDGTVNFATVPGSCPTSKADFVGGNTGATVSVEWKQPGTYFFKVNALNITGCTNNLRVGIVKVIPSLPKAVLEMSPEDICVGESAELKVTFSGKDPWSMKLQAKDLVTGIISIEDHSGITAAGNPLRIPVNPNTTTEYTVIEVSNEFGVQTIPSNSVTLTVHPLPEKTPIYLKTP</sequence>
<dbReference type="Proteomes" id="UP001193389">
    <property type="component" value="Chromosome"/>
</dbReference>
<name>A0A5K7SBM2_9BACT</name>
<evidence type="ECO:0000313" key="3">
    <source>
        <dbReference type="Proteomes" id="UP001193389"/>
    </source>
</evidence>
<dbReference type="InterPro" id="IPR008972">
    <property type="entry name" value="Cupredoxin"/>
</dbReference>